<dbReference type="CDD" id="cd16352">
    <property type="entry name" value="CheD"/>
    <property type="match status" value="1"/>
</dbReference>
<dbReference type="InterPro" id="IPR011324">
    <property type="entry name" value="Cytotoxic_necrot_fac-like_cat"/>
</dbReference>
<keyword evidence="2" id="KW-0378">Hydrolase</keyword>
<dbReference type="SUPFAM" id="SSF64438">
    <property type="entry name" value="CNF1/YfiH-like putative cysteine hydrolases"/>
    <property type="match status" value="1"/>
</dbReference>
<keyword evidence="1" id="KW-0145">Chemotaxis</keyword>
<evidence type="ECO:0000313" key="4">
    <source>
        <dbReference type="Proteomes" id="UP000509597"/>
    </source>
</evidence>
<protein>
    <submittedName>
        <fullName evidence="3">Chemotaxis protein CheD</fullName>
    </submittedName>
</protein>
<name>A0A7H9BK90_9NEIS</name>
<gene>
    <name evidence="3" type="ORF">HQ393_13075</name>
</gene>
<evidence type="ECO:0000256" key="2">
    <source>
        <dbReference type="ARBA" id="ARBA00022801"/>
    </source>
</evidence>
<dbReference type="InterPro" id="IPR038592">
    <property type="entry name" value="CheD-like_sf"/>
</dbReference>
<dbReference type="RefSeq" id="WP_179355598.1">
    <property type="nucleotide sequence ID" value="NZ_CP058627.1"/>
</dbReference>
<dbReference type="GO" id="GO:0050568">
    <property type="term" value="F:protein-glutamine glutaminase activity"/>
    <property type="evidence" value="ECO:0007669"/>
    <property type="project" value="InterPro"/>
</dbReference>
<dbReference type="PANTHER" id="PTHR35147:SF3">
    <property type="entry name" value="CHEMORECEPTOR GLUTAMINE DEAMIDASE CHED 1-RELATED"/>
    <property type="match status" value="1"/>
</dbReference>
<dbReference type="Pfam" id="PF03975">
    <property type="entry name" value="CheD"/>
    <property type="match status" value="1"/>
</dbReference>
<dbReference type="EMBL" id="CP058627">
    <property type="protein sequence ID" value="QLG89097.1"/>
    <property type="molecule type" value="Genomic_DNA"/>
</dbReference>
<dbReference type="Gene3D" id="3.30.1330.200">
    <property type="match status" value="1"/>
</dbReference>
<proteinExistence type="predicted"/>
<sequence length="141" mass="16058">MNHFLVPLHHSLDEQEGYFSGMTSMEVLINAMMKAGANKRHLLAKAFGGGDMLRMSTLGNIGQRNIDFAQQWLESERIPLMASDLGGYWARKVIFEPNNGDVFCRRIEAKLPQMRELARAEAQFAEQLVARQKPARIDFFD</sequence>
<dbReference type="PANTHER" id="PTHR35147">
    <property type="entry name" value="CHEMORECEPTOR GLUTAMINE DEAMIDASE CHED-RELATED"/>
    <property type="match status" value="1"/>
</dbReference>
<dbReference type="GO" id="GO:0006935">
    <property type="term" value="P:chemotaxis"/>
    <property type="evidence" value="ECO:0007669"/>
    <property type="project" value="UniProtKB-KW"/>
</dbReference>
<evidence type="ECO:0000313" key="3">
    <source>
        <dbReference type="EMBL" id="QLG89097.1"/>
    </source>
</evidence>
<dbReference type="Proteomes" id="UP000509597">
    <property type="component" value="Chromosome"/>
</dbReference>
<accession>A0A7H9BK90</accession>
<evidence type="ECO:0000256" key="1">
    <source>
        <dbReference type="ARBA" id="ARBA00022500"/>
    </source>
</evidence>
<organism evidence="3 4">
    <name type="scientific">Chitinibacter bivalviorum</name>
    <dbReference type="NCBI Taxonomy" id="2739434"/>
    <lineage>
        <taxon>Bacteria</taxon>
        <taxon>Pseudomonadati</taxon>
        <taxon>Pseudomonadota</taxon>
        <taxon>Betaproteobacteria</taxon>
        <taxon>Neisseriales</taxon>
        <taxon>Chitinibacteraceae</taxon>
        <taxon>Chitinibacter</taxon>
    </lineage>
</organism>
<dbReference type="InterPro" id="IPR005659">
    <property type="entry name" value="Chemorcpt_Glu_NH3ase_CheD"/>
</dbReference>
<keyword evidence="4" id="KW-1185">Reference proteome</keyword>
<reference evidence="3 4" key="1">
    <citation type="submission" date="2020-07" db="EMBL/GenBank/DDBJ databases">
        <title>Complete genome sequence of Chitinibacter sp. 2T18.</title>
        <authorList>
            <person name="Bae J.-W."/>
            <person name="Choi J.-W."/>
        </authorList>
    </citation>
    <scope>NUCLEOTIDE SEQUENCE [LARGE SCALE GENOMIC DNA]</scope>
    <source>
        <strain evidence="3 4">2T18</strain>
    </source>
</reference>
<dbReference type="AlphaFoldDB" id="A0A7H9BK90"/>
<dbReference type="KEGG" id="chiz:HQ393_13075"/>